<dbReference type="Gene3D" id="2.60.120.200">
    <property type="match status" value="1"/>
</dbReference>
<dbReference type="Pfam" id="PF02210">
    <property type="entry name" value="Laminin_G_2"/>
    <property type="match status" value="1"/>
</dbReference>
<evidence type="ECO:0000313" key="14">
    <source>
        <dbReference type="Proteomes" id="UP000675881"/>
    </source>
</evidence>
<evidence type="ECO:0000256" key="7">
    <source>
        <dbReference type="ARBA" id="ARBA00023018"/>
    </source>
</evidence>
<protein>
    <submittedName>
        <fullName evidence="13">CLSTN1</fullName>
    </submittedName>
</protein>
<gene>
    <name evidence="13" type="ORF">LSAA_3481</name>
</gene>
<keyword evidence="8" id="KW-0472">Membrane</keyword>
<evidence type="ECO:0000256" key="6">
    <source>
        <dbReference type="ARBA" id="ARBA00022989"/>
    </source>
</evidence>
<evidence type="ECO:0000256" key="11">
    <source>
        <dbReference type="ARBA" id="ARBA00035015"/>
    </source>
</evidence>
<keyword evidence="5" id="KW-0130">Cell adhesion</keyword>
<evidence type="ECO:0000256" key="12">
    <source>
        <dbReference type="ARBA" id="ARBA00046288"/>
    </source>
</evidence>
<evidence type="ECO:0000256" key="5">
    <source>
        <dbReference type="ARBA" id="ARBA00022889"/>
    </source>
</evidence>
<dbReference type="GO" id="GO:0045211">
    <property type="term" value="C:postsynaptic membrane"/>
    <property type="evidence" value="ECO:0007669"/>
    <property type="project" value="TreeGrafter"/>
</dbReference>
<keyword evidence="9" id="KW-0325">Glycoprotein</keyword>
<keyword evidence="2" id="KW-0732">Signal</keyword>
<evidence type="ECO:0000256" key="10">
    <source>
        <dbReference type="ARBA" id="ARBA00034103"/>
    </source>
</evidence>
<dbReference type="GO" id="GO:0050806">
    <property type="term" value="P:positive regulation of synaptic transmission"/>
    <property type="evidence" value="ECO:0007669"/>
    <property type="project" value="TreeGrafter"/>
</dbReference>
<evidence type="ECO:0000256" key="3">
    <source>
        <dbReference type="ARBA" id="ARBA00022737"/>
    </source>
</evidence>
<dbReference type="SUPFAM" id="SSF49313">
    <property type="entry name" value="Cadherin-like"/>
    <property type="match status" value="1"/>
</dbReference>
<dbReference type="InterPro" id="IPR045588">
    <property type="entry name" value="CLSTN_C"/>
</dbReference>
<dbReference type="AlphaFoldDB" id="A0A7R8CHM4"/>
<dbReference type="OrthoDB" id="10012272at2759"/>
<keyword evidence="1" id="KW-0812">Transmembrane</keyword>
<dbReference type="EMBL" id="HG994591">
    <property type="protein sequence ID" value="CAF2819855.1"/>
    <property type="molecule type" value="Genomic_DNA"/>
</dbReference>
<dbReference type="Gene3D" id="2.60.40.60">
    <property type="entry name" value="Cadherins"/>
    <property type="match status" value="1"/>
</dbReference>
<dbReference type="InterPro" id="IPR002126">
    <property type="entry name" value="Cadherin-like_dom"/>
</dbReference>
<dbReference type="SUPFAM" id="SSF49899">
    <property type="entry name" value="Concanavalin A-like lectins/glucanases"/>
    <property type="match status" value="1"/>
</dbReference>
<keyword evidence="14" id="KW-1185">Reference proteome</keyword>
<dbReference type="GO" id="GO:0007156">
    <property type="term" value="P:homophilic cell adhesion via plasma membrane adhesion molecules"/>
    <property type="evidence" value="ECO:0007669"/>
    <property type="project" value="InterPro"/>
</dbReference>
<proteinExistence type="inferred from homology"/>
<dbReference type="PANTHER" id="PTHR14139:SF2">
    <property type="entry name" value="CALSYNTENIN-1"/>
    <property type="match status" value="1"/>
</dbReference>
<dbReference type="GO" id="GO:0005509">
    <property type="term" value="F:calcium ion binding"/>
    <property type="evidence" value="ECO:0007669"/>
    <property type="project" value="UniProtKB-UniRule"/>
</dbReference>
<dbReference type="GO" id="GO:0051965">
    <property type="term" value="P:positive regulation of synapse assembly"/>
    <property type="evidence" value="ECO:0007669"/>
    <property type="project" value="TreeGrafter"/>
</dbReference>
<evidence type="ECO:0000256" key="8">
    <source>
        <dbReference type="ARBA" id="ARBA00023136"/>
    </source>
</evidence>
<keyword evidence="4" id="KW-0106">Calcium</keyword>
<reference evidence="13" key="1">
    <citation type="submission" date="2021-02" db="EMBL/GenBank/DDBJ databases">
        <authorList>
            <person name="Bekaert M."/>
        </authorList>
    </citation>
    <scope>NUCLEOTIDE SEQUENCE</scope>
    <source>
        <strain evidence="13">IoA-00</strain>
    </source>
</reference>
<dbReference type="GO" id="GO:0012505">
    <property type="term" value="C:endomembrane system"/>
    <property type="evidence" value="ECO:0007669"/>
    <property type="project" value="UniProtKB-SubCell"/>
</dbReference>
<dbReference type="PANTHER" id="PTHR14139">
    <property type="entry name" value="CALSYNTENIN"/>
    <property type="match status" value="1"/>
</dbReference>
<keyword evidence="6" id="KW-1133">Transmembrane helix</keyword>
<evidence type="ECO:0000256" key="9">
    <source>
        <dbReference type="ARBA" id="ARBA00023180"/>
    </source>
</evidence>
<dbReference type="GO" id="GO:0009986">
    <property type="term" value="C:cell surface"/>
    <property type="evidence" value="ECO:0007669"/>
    <property type="project" value="TreeGrafter"/>
</dbReference>
<comment type="similarity">
    <text evidence="11">Belongs to the calsyntenin family.</text>
</comment>
<comment type="subcellular location">
    <subcellularLocation>
        <location evidence="12">Endomembrane system</location>
        <topology evidence="12">Single-pass type I membrane protein</topology>
    </subcellularLocation>
    <subcellularLocation>
        <location evidence="10">Synapse</location>
    </subcellularLocation>
</comment>
<name>A0A7R8CHM4_LEPSM</name>
<dbReference type="Pfam" id="PF19699">
    <property type="entry name" value="CLSTN_C"/>
    <property type="match status" value="2"/>
</dbReference>
<dbReference type="InterPro" id="IPR015919">
    <property type="entry name" value="Cadherin-like_sf"/>
</dbReference>
<dbReference type="InterPro" id="IPR013320">
    <property type="entry name" value="ConA-like_dom_sf"/>
</dbReference>
<keyword evidence="7" id="KW-0770">Synapse</keyword>
<organism evidence="13 14">
    <name type="scientific">Lepeophtheirus salmonis</name>
    <name type="common">Salmon louse</name>
    <name type="synonym">Caligus salmonis</name>
    <dbReference type="NCBI Taxonomy" id="72036"/>
    <lineage>
        <taxon>Eukaryota</taxon>
        <taxon>Metazoa</taxon>
        <taxon>Ecdysozoa</taxon>
        <taxon>Arthropoda</taxon>
        <taxon>Crustacea</taxon>
        <taxon>Multicrustacea</taxon>
        <taxon>Hexanauplia</taxon>
        <taxon>Copepoda</taxon>
        <taxon>Siphonostomatoida</taxon>
        <taxon>Caligidae</taxon>
        <taxon>Lepeophtheirus</taxon>
    </lineage>
</organism>
<evidence type="ECO:0000313" key="13">
    <source>
        <dbReference type="EMBL" id="CAF2819855.1"/>
    </source>
</evidence>
<dbReference type="InterPro" id="IPR001791">
    <property type="entry name" value="Laminin_G"/>
</dbReference>
<evidence type="ECO:0000256" key="4">
    <source>
        <dbReference type="ARBA" id="ARBA00022837"/>
    </source>
</evidence>
<evidence type="ECO:0000256" key="1">
    <source>
        <dbReference type="ARBA" id="ARBA00022692"/>
    </source>
</evidence>
<keyword evidence="3" id="KW-0677">Repeat</keyword>
<evidence type="ECO:0000256" key="2">
    <source>
        <dbReference type="ARBA" id="ARBA00022729"/>
    </source>
</evidence>
<sequence length="631" mass="72290">MFTPPIRAIGELVCFFEIVRHHHNNVDIPFEIEVWNQDAGTALLSAINPLNCEQIQNYQFEIEAVSCSGTYSQRIAINIRVQDVNEFSPRWITNSNPKIELKQGQIYNEIIKIEAFDSDCSSKYGDICGYEIQSKGHPFSISKNGYGLKHFRNGNKHQKEHVMCKADDHRKNRHHFGIFIRNCKLILLLRQTCKEGEENIFRPAEWRWSMPEVCDGEWHHYALNMNFPEITLIVDGEKWINESNNPEIIDDWPLHPTKDLKTKITVGACWQGSEGKLKHGFDGYLAGLTILPGINEHIEVLKCLHQCAETLQVPASLDISQGTEIIINTGENIIVIDGNDRNDITKLIQQVAYLNTQEFPSAGKRTVAINTRVMYSNNNKTILLSNQKTEINIISVPEPTIKIVGTDNFFREYNDFKLGVRILADLHIIISSNGAYSNNNKMESCSIHINPALNPDHEELNVPESLLRMLNIEGKVSDEGVNMDGGEMVYNYERVLRQVTYTNKKPAYYLNRQFKISCSQMENRFISNEYVQTLTVIHPSVSFISNKIKQSVLSRTQMLTPIVAKNQIHHHGVNVLVFDLLRTDEYVNFNARINSKEEFHEEHKITSAGQFQVQRDIKTYLTAKKIVFATK</sequence>
<dbReference type="Proteomes" id="UP000675881">
    <property type="component" value="Chromosome 12"/>
</dbReference>
<dbReference type="PROSITE" id="PS50268">
    <property type="entry name" value="CADHERIN_2"/>
    <property type="match status" value="1"/>
</dbReference>
<accession>A0A7R8CHM4</accession>
<dbReference type="CDD" id="cd11304">
    <property type="entry name" value="Cadherin_repeat"/>
    <property type="match status" value="1"/>
</dbReference>